<evidence type="ECO:0000256" key="2">
    <source>
        <dbReference type="SAM" id="MobiDB-lite"/>
    </source>
</evidence>
<sequence length="1380" mass="156784">MKHHKLLHHDRTAVMEKEPAMETATSAKEVNTATRPYKHRRAYLKIAPVTIRGPLSCVETYALLDEGSTVTLVDASIADVIGADGPAHTMWIQGVGSEVKHEKSKIVSFKIRGTYAQEEHNIEAARTVERLDFAPESVNEDHLGNCPHLLDIKEDITYERASPKVLIGQDNWHLIVSRKLRVGRRDQPVASYTNLGWVLHGCHSSLTSTVTFCGRLHQREDAPPIEEEIKNYFKLESLCIEPRRPKEDPEQRAMQILDETSQRSADGRFETGLLWKQKDFQIPNNYKEAERRLHTLEKRLDRDSNLKLQYEERIENLFNSGYAERAPMPPPQGRTWYLPHFPVINPAKPNKPPRLVHDAAAKTAGICLNDMLHSGPDLLQSLPGVIMRFRQYPYAVSADIKEMFMQIKVRKEDRDVLRFLWRGKRREDQPEEYRMTSIIFGATSSPCTALYIKNKNAEEHAEAYPEAAVAIKRNHYMDDYLQSFHSVTEAQQTVKAVDHVHKQAGFVLSGWTSNEEKTIEEITTEHRQHDTTVCLGGKETEKTLGLLWHVQSDHIGFNTNNMKMPADVKEKQRLPTKREALSVIMALFDPLGLISPVTTPAKRIFQDTWRYKADWDDPLPTELKEKWEGWITSLNAIEQLRIPRCYDYNPVSTRQLHTFVDASEEAYAAAVYWRTERADGSVNISLAAAKSRVTPLKPVSIPRLELQAALLGARLAQTVIDEHDCDIAGKTYWCDSRTALVWIRSEPRAYKAFVAHRLAEIEDTTKKNEWRWLPSKENVADDATRATPEGFDESHRWFRGPPFLQRPPAEWPQEEKTTQYDTGEEREICNIAVKSEDSTTTHLPQIGRFSKWIRLIRATARVLLFIDMCRPNKHVVKAGRKRNKARQGSDPGWQRTNKRNTPAKEKKATPTASSLVGIPAAYHMRAEQLWVQASQRESFTKELKRITSGSVPGGDDKLGHLSTYIDEEGTLRLRGRIKAASEVEDDMYDPPILDGKHAYTRLYIAHVHERLHHGGVETVVNELRQRLYVRKIRPVVKTVVKGCLPCRLRKAKPASPSTGNLPSARLAHHARPFTYTGLDYFGPIEVTVGRHREKRYGALFTCMTSRAIHIEVAHSLSADSAVSALRRFMSRRGCPKEIWSDNATCFKAADKEMAEAALAALEHETTCQQIVWKYIPPSAPFMGGVWERMVRSVKEALRVTLNERYPSDETLGTLLAEVENTVNSRPLTHVSVDPGDPEAITPNHILIGPNSHVPAPGHFSKNDVTARQQWKRAQALADVFWRRWVKEYLPLLQHRREPSSIGVSPKIGDLVIICDSNLPRNTWPRGKISKVYPGVDGEVRVVDVTTGSGHILRRPTKKIVVLPEGSQRGDGGRMCTTQQY</sequence>
<dbReference type="PROSITE" id="PS50994">
    <property type="entry name" value="INTEGRASE"/>
    <property type="match status" value="1"/>
</dbReference>
<reference evidence="4 5" key="1">
    <citation type="submission" date="2023-11" db="EMBL/GenBank/DDBJ databases">
        <authorList>
            <person name="Hedman E."/>
            <person name="Englund M."/>
            <person name="Stromberg M."/>
            <person name="Nyberg Akerstrom W."/>
            <person name="Nylinder S."/>
            <person name="Jareborg N."/>
            <person name="Kallberg Y."/>
            <person name="Kronander E."/>
        </authorList>
    </citation>
    <scope>NUCLEOTIDE SEQUENCE [LARGE SCALE GENOMIC DNA]</scope>
</reference>
<feature type="region of interest" description="Disordered" evidence="2">
    <location>
        <begin position="803"/>
        <end position="822"/>
    </location>
</feature>
<dbReference type="InterPro" id="IPR040676">
    <property type="entry name" value="DUF5641"/>
</dbReference>
<feature type="coiled-coil region" evidence="1">
    <location>
        <begin position="286"/>
        <end position="313"/>
    </location>
</feature>
<feature type="region of interest" description="Disordered" evidence="2">
    <location>
        <begin position="877"/>
        <end position="912"/>
    </location>
</feature>
<dbReference type="Pfam" id="PF18701">
    <property type="entry name" value="DUF5641"/>
    <property type="match status" value="1"/>
</dbReference>
<feature type="domain" description="Integrase catalytic" evidence="3">
    <location>
        <begin position="1068"/>
        <end position="1250"/>
    </location>
</feature>
<dbReference type="PANTHER" id="PTHR47331">
    <property type="entry name" value="PHD-TYPE DOMAIN-CONTAINING PROTEIN"/>
    <property type="match status" value="1"/>
</dbReference>
<name>A0AAV1L1X5_9NEOP</name>
<dbReference type="GO" id="GO:0003676">
    <property type="term" value="F:nucleic acid binding"/>
    <property type="evidence" value="ECO:0007669"/>
    <property type="project" value="InterPro"/>
</dbReference>
<proteinExistence type="predicted"/>
<organism evidence="4 5">
    <name type="scientific">Parnassius mnemosyne</name>
    <name type="common">clouded apollo</name>
    <dbReference type="NCBI Taxonomy" id="213953"/>
    <lineage>
        <taxon>Eukaryota</taxon>
        <taxon>Metazoa</taxon>
        <taxon>Ecdysozoa</taxon>
        <taxon>Arthropoda</taxon>
        <taxon>Hexapoda</taxon>
        <taxon>Insecta</taxon>
        <taxon>Pterygota</taxon>
        <taxon>Neoptera</taxon>
        <taxon>Endopterygota</taxon>
        <taxon>Lepidoptera</taxon>
        <taxon>Glossata</taxon>
        <taxon>Ditrysia</taxon>
        <taxon>Papilionoidea</taxon>
        <taxon>Papilionidae</taxon>
        <taxon>Parnassiinae</taxon>
        <taxon>Parnassini</taxon>
        <taxon>Parnassius</taxon>
        <taxon>Driopa</taxon>
    </lineage>
</organism>
<keyword evidence="5" id="KW-1185">Reference proteome</keyword>
<keyword evidence="1" id="KW-0175">Coiled coil</keyword>
<dbReference type="InterPro" id="IPR008042">
    <property type="entry name" value="Retrotrans_Pao"/>
</dbReference>
<dbReference type="Proteomes" id="UP001314205">
    <property type="component" value="Unassembled WGS sequence"/>
</dbReference>
<dbReference type="GO" id="GO:0071897">
    <property type="term" value="P:DNA biosynthetic process"/>
    <property type="evidence" value="ECO:0007669"/>
    <property type="project" value="UniProtKB-ARBA"/>
</dbReference>
<dbReference type="Gene3D" id="3.30.70.270">
    <property type="match status" value="1"/>
</dbReference>
<dbReference type="GO" id="GO:0042575">
    <property type="term" value="C:DNA polymerase complex"/>
    <property type="evidence" value="ECO:0007669"/>
    <property type="project" value="UniProtKB-ARBA"/>
</dbReference>
<dbReference type="InterPro" id="IPR043128">
    <property type="entry name" value="Rev_trsase/Diguanyl_cyclase"/>
</dbReference>
<dbReference type="InterPro" id="IPR012337">
    <property type="entry name" value="RNaseH-like_sf"/>
</dbReference>
<dbReference type="InterPro" id="IPR043502">
    <property type="entry name" value="DNA/RNA_pol_sf"/>
</dbReference>
<dbReference type="InterPro" id="IPR041588">
    <property type="entry name" value="Integrase_H2C2"/>
</dbReference>
<dbReference type="CDD" id="cd01644">
    <property type="entry name" value="RT_pepA17"/>
    <property type="match status" value="1"/>
</dbReference>
<dbReference type="SUPFAM" id="SSF53098">
    <property type="entry name" value="Ribonuclease H-like"/>
    <property type="match status" value="1"/>
</dbReference>
<dbReference type="SUPFAM" id="SSF56672">
    <property type="entry name" value="DNA/RNA polymerases"/>
    <property type="match status" value="1"/>
</dbReference>
<dbReference type="Pfam" id="PF05380">
    <property type="entry name" value="Peptidase_A17"/>
    <property type="match status" value="1"/>
</dbReference>
<dbReference type="PANTHER" id="PTHR47331:SF1">
    <property type="entry name" value="GAG-LIKE PROTEIN"/>
    <property type="match status" value="1"/>
</dbReference>
<feature type="compositionally biased region" description="Basic and acidic residues" evidence="2">
    <location>
        <begin position="813"/>
        <end position="822"/>
    </location>
</feature>
<dbReference type="Gene3D" id="3.10.10.10">
    <property type="entry name" value="HIV Type 1 Reverse Transcriptase, subunit A, domain 1"/>
    <property type="match status" value="1"/>
</dbReference>
<dbReference type="Gene3D" id="3.30.420.10">
    <property type="entry name" value="Ribonuclease H-like superfamily/Ribonuclease H"/>
    <property type="match status" value="1"/>
</dbReference>
<evidence type="ECO:0000313" key="4">
    <source>
        <dbReference type="EMBL" id="CAK1588990.1"/>
    </source>
</evidence>
<dbReference type="InterPro" id="IPR001584">
    <property type="entry name" value="Integrase_cat-core"/>
</dbReference>
<accession>A0AAV1L1X5</accession>
<dbReference type="GO" id="GO:0015074">
    <property type="term" value="P:DNA integration"/>
    <property type="evidence" value="ECO:0007669"/>
    <property type="project" value="InterPro"/>
</dbReference>
<evidence type="ECO:0000256" key="1">
    <source>
        <dbReference type="SAM" id="Coils"/>
    </source>
</evidence>
<dbReference type="Pfam" id="PF17921">
    <property type="entry name" value="Integrase_H2C2"/>
    <property type="match status" value="1"/>
</dbReference>
<evidence type="ECO:0000313" key="5">
    <source>
        <dbReference type="Proteomes" id="UP001314205"/>
    </source>
</evidence>
<protein>
    <recommendedName>
        <fullName evidence="3">Integrase catalytic domain-containing protein</fullName>
    </recommendedName>
</protein>
<dbReference type="EMBL" id="CAVLGL010000083">
    <property type="protein sequence ID" value="CAK1588990.1"/>
    <property type="molecule type" value="Genomic_DNA"/>
</dbReference>
<comment type="caution">
    <text evidence="4">The sequence shown here is derived from an EMBL/GenBank/DDBJ whole genome shotgun (WGS) entry which is preliminary data.</text>
</comment>
<gene>
    <name evidence="4" type="ORF">PARMNEM_LOCUS9554</name>
</gene>
<evidence type="ECO:0000259" key="3">
    <source>
        <dbReference type="PROSITE" id="PS50994"/>
    </source>
</evidence>
<dbReference type="InterPro" id="IPR036397">
    <property type="entry name" value="RNaseH_sf"/>
</dbReference>